<keyword evidence="4" id="KW-0997">Cell inner membrane</keyword>
<keyword evidence="14" id="KW-0413">Isomerase</keyword>
<evidence type="ECO:0000313" key="16">
    <source>
        <dbReference type="EMBL" id="ABF52889.1"/>
    </source>
</evidence>
<evidence type="ECO:0000259" key="15">
    <source>
        <dbReference type="PROSITE" id="PS50198"/>
    </source>
</evidence>
<evidence type="ECO:0000256" key="14">
    <source>
        <dbReference type="PROSITE-ProRule" id="PRU00278"/>
    </source>
</evidence>
<dbReference type="EMBL" id="CP000356">
    <property type="protein sequence ID" value="ABF52889.1"/>
    <property type="molecule type" value="Genomic_DNA"/>
</dbReference>
<accession>Q1GTY3</accession>
<dbReference type="Proteomes" id="UP000006578">
    <property type="component" value="Chromosome"/>
</dbReference>
<name>Q1GTY3_SPHAL</name>
<keyword evidence="17" id="KW-1185">Reference proteome</keyword>
<dbReference type="STRING" id="317655.Sala_1173"/>
<reference evidence="16 17" key="1">
    <citation type="journal article" date="2009" name="Proc. Natl. Acad. Sci. U.S.A.">
        <title>The genomic basis of trophic strategy in marine bacteria.</title>
        <authorList>
            <person name="Lauro F.M."/>
            <person name="McDougald D."/>
            <person name="Thomas T."/>
            <person name="Williams T.J."/>
            <person name="Egan S."/>
            <person name="Rice S."/>
            <person name="DeMaere M.Z."/>
            <person name="Ting L."/>
            <person name="Ertan H."/>
            <person name="Johnson J."/>
            <person name="Ferriera S."/>
            <person name="Lapidus A."/>
            <person name="Anderson I."/>
            <person name="Kyrpides N."/>
            <person name="Munk A.C."/>
            <person name="Detter C."/>
            <person name="Han C.S."/>
            <person name="Brown M.V."/>
            <person name="Robb F.T."/>
            <person name="Kjelleberg S."/>
            <person name="Cavicchioli R."/>
        </authorList>
    </citation>
    <scope>NUCLEOTIDE SEQUENCE [LARGE SCALE GENOMIC DNA]</scope>
    <source>
        <strain evidence="17">DSM 13593 / LMG 18877 / RB2256</strain>
    </source>
</reference>
<proteinExistence type="inferred from homology"/>
<evidence type="ECO:0000313" key="17">
    <source>
        <dbReference type="Proteomes" id="UP000006578"/>
    </source>
</evidence>
<dbReference type="InterPro" id="IPR052029">
    <property type="entry name" value="PpiD_chaperone"/>
</dbReference>
<organism evidence="16 17">
    <name type="scientific">Sphingopyxis alaskensis (strain DSM 13593 / LMG 18877 / RB2256)</name>
    <name type="common">Sphingomonas alaskensis</name>
    <dbReference type="NCBI Taxonomy" id="317655"/>
    <lineage>
        <taxon>Bacteria</taxon>
        <taxon>Pseudomonadati</taxon>
        <taxon>Pseudomonadota</taxon>
        <taxon>Alphaproteobacteria</taxon>
        <taxon>Sphingomonadales</taxon>
        <taxon>Sphingomonadaceae</taxon>
        <taxon>Sphingopyxis</taxon>
    </lineage>
</organism>
<keyword evidence="6" id="KW-1133">Transmembrane helix</keyword>
<keyword evidence="7" id="KW-0472">Membrane</keyword>
<keyword evidence="5" id="KW-0812">Transmembrane</keyword>
<keyword evidence="14" id="KW-0697">Rotamase</keyword>
<evidence type="ECO:0000256" key="10">
    <source>
        <dbReference type="ARBA" id="ARBA00031484"/>
    </source>
</evidence>
<evidence type="ECO:0000256" key="8">
    <source>
        <dbReference type="ARBA" id="ARBA00023186"/>
    </source>
</evidence>
<dbReference type="eggNOG" id="COG0760">
    <property type="taxonomic scope" value="Bacteria"/>
</dbReference>
<evidence type="ECO:0000256" key="1">
    <source>
        <dbReference type="ARBA" id="ARBA00004382"/>
    </source>
</evidence>
<evidence type="ECO:0000256" key="3">
    <source>
        <dbReference type="ARBA" id="ARBA00022475"/>
    </source>
</evidence>
<comment type="subcellular location">
    <subcellularLocation>
        <location evidence="1">Cell inner membrane</location>
        <topology evidence="1">Single-pass type II membrane protein</topology>
        <orientation evidence="1">Periplasmic side</orientation>
    </subcellularLocation>
</comment>
<dbReference type="PANTHER" id="PTHR47529:SF1">
    <property type="entry name" value="PERIPLASMIC CHAPERONE PPID"/>
    <property type="match status" value="1"/>
</dbReference>
<evidence type="ECO:0000256" key="6">
    <source>
        <dbReference type="ARBA" id="ARBA00022989"/>
    </source>
</evidence>
<dbReference type="PROSITE" id="PS50198">
    <property type="entry name" value="PPIC_PPIASE_2"/>
    <property type="match status" value="1"/>
</dbReference>
<protein>
    <recommendedName>
        <fullName evidence="2">Parvulin-like PPIase</fullName>
    </recommendedName>
    <alternativeName>
        <fullName evidence="9">Peptidyl-prolyl cis-trans isomerase plp</fullName>
    </alternativeName>
    <alternativeName>
        <fullName evidence="12">Periplasmic chaperone PpiD</fullName>
    </alternativeName>
    <alternativeName>
        <fullName evidence="13">Periplasmic folding chaperone</fullName>
    </alternativeName>
    <alternativeName>
        <fullName evidence="10">Rotamase plp</fullName>
    </alternativeName>
</protein>
<dbReference type="HOGENOM" id="CLU_023843_2_1_5"/>
<dbReference type="Gene3D" id="3.10.50.40">
    <property type="match status" value="1"/>
</dbReference>
<dbReference type="Pfam" id="PF13145">
    <property type="entry name" value="Rotamase_2"/>
    <property type="match status" value="1"/>
</dbReference>
<dbReference type="KEGG" id="sal:Sala_1173"/>
<dbReference type="SUPFAM" id="SSF109998">
    <property type="entry name" value="Triger factor/SurA peptide-binding domain-like"/>
    <property type="match status" value="1"/>
</dbReference>
<dbReference type="AlphaFoldDB" id="Q1GTY3"/>
<dbReference type="PANTHER" id="PTHR47529">
    <property type="entry name" value="PEPTIDYL-PROLYL CIS-TRANS ISOMERASE D"/>
    <property type="match status" value="1"/>
</dbReference>
<feature type="domain" description="PpiC" evidence="15">
    <location>
        <begin position="308"/>
        <end position="383"/>
    </location>
</feature>
<dbReference type="GO" id="GO:0003755">
    <property type="term" value="F:peptidyl-prolyl cis-trans isomerase activity"/>
    <property type="evidence" value="ECO:0007669"/>
    <property type="project" value="UniProtKB-KW"/>
</dbReference>
<gene>
    <name evidence="16" type="ordered locus">Sala_1173</name>
</gene>
<dbReference type="InterPro" id="IPR000297">
    <property type="entry name" value="PPIase_PpiC"/>
</dbReference>
<evidence type="ECO:0000256" key="2">
    <source>
        <dbReference type="ARBA" id="ARBA00018370"/>
    </source>
</evidence>
<dbReference type="GO" id="GO:0005886">
    <property type="term" value="C:plasma membrane"/>
    <property type="evidence" value="ECO:0007669"/>
    <property type="project" value="UniProtKB-SubCell"/>
</dbReference>
<evidence type="ECO:0000256" key="5">
    <source>
        <dbReference type="ARBA" id="ARBA00022692"/>
    </source>
</evidence>
<keyword evidence="3" id="KW-1003">Cell membrane</keyword>
<dbReference type="Pfam" id="PF13624">
    <property type="entry name" value="SurA_N_3"/>
    <property type="match status" value="1"/>
</dbReference>
<evidence type="ECO:0000256" key="9">
    <source>
        <dbReference type="ARBA" id="ARBA00030642"/>
    </source>
</evidence>
<evidence type="ECO:0000256" key="12">
    <source>
        <dbReference type="ARBA" id="ARBA00040743"/>
    </source>
</evidence>
<evidence type="ECO:0000256" key="7">
    <source>
        <dbReference type="ARBA" id="ARBA00023136"/>
    </source>
</evidence>
<comment type="similarity">
    <text evidence="11">Belongs to the PpiD chaperone family.</text>
</comment>
<dbReference type="SUPFAM" id="SSF54534">
    <property type="entry name" value="FKBP-like"/>
    <property type="match status" value="1"/>
</dbReference>
<dbReference type="Gene3D" id="1.10.4030.10">
    <property type="entry name" value="Porin chaperone SurA, peptide-binding domain"/>
    <property type="match status" value="1"/>
</dbReference>
<evidence type="ECO:0000256" key="11">
    <source>
        <dbReference type="ARBA" id="ARBA00038408"/>
    </source>
</evidence>
<evidence type="ECO:0000256" key="4">
    <source>
        <dbReference type="ARBA" id="ARBA00022519"/>
    </source>
</evidence>
<dbReference type="InterPro" id="IPR046357">
    <property type="entry name" value="PPIase_dom_sf"/>
</dbReference>
<dbReference type="InterPro" id="IPR027304">
    <property type="entry name" value="Trigger_fact/SurA_dom_sf"/>
</dbReference>
<evidence type="ECO:0000256" key="13">
    <source>
        <dbReference type="ARBA" id="ARBA00042775"/>
    </source>
</evidence>
<sequence>MPRHRASKAARNRALLRPARKTACSMITAIRAMFSSTIGKFLALAFVVLVGVAFALSDVTGNSTFGGIGGANVAKVGGEEIGVGELRDRVRQAYDQARRNQPGLTMAAFVENGGLDQVLGQLIDGLAFDQYATELGFGVSKRLIDGRIADLPAFAGVSGKFDQTVFENFLRQNGISEAQLRRDLRQQILLEQLAAPIAQMPRIAPALAEPYAALLLEQRRGQATFIPASAFAPKGDPGDAALRRFLTQNAAKFTVPERRVIQYAMFDRASVPVPAVTDAEIARVYKDNAAQYAATETRRFAQVILPDQAAANRLAAKVRSGASLASAAAEAGLSASTTGDLGQSAYAATTSAAVARAAFAAKRGEVVGPLQTGLGWTVVRVEDVTTRPARSLADASAEIRAELASNKANEAIVDYYNAIQDAVNSGASIEEIATDRKLQIVETPAILPNGRAPGQPGFTLAADLAPLVAQAFQVGGEGEGQIATIVENEKFAVFAVKSIIAAAPPPFAQIRGELLSEWRFAEGQKVARDKARAIARAVEGGKSLNEAVAAAGPNIGNVQAIGGRRAELGANGERVPPELALLFSMAEGSVKTLEIPGNRGWMVIALDEVRRPDPKAIEPERVAAIARPLAPAFGNELLEQLAAEARRRVGVTINKGLVDQLRRELTGTAPVAE</sequence>
<keyword evidence="8" id="KW-0143">Chaperone</keyword>